<evidence type="ECO:0000256" key="5">
    <source>
        <dbReference type="ARBA" id="ARBA00004661"/>
    </source>
</evidence>
<keyword evidence="9 18" id="KW-0963">Cytoplasm</keyword>
<comment type="cofactor">
    <cofactor evidence="18">
        <name>Co(2+)</name>
        <dbReference type="ChEBI" id="CHEBI:48828"/>
    </cofactor>
    <cofactor evidence="18">
        <name>Zn(2+)</name>
        <dbReference type="ChEBI" id="CHEBI:29105"/>
    </cofactor>
    <text evidence="18">Binds 1 divalent metal cation per subunit. Can use either Co(2+) or Zn(2+).</text>
</comment>
<feature type="binding site" evidence="18">
    <location>
        <position position="264"/>
    </location>
    <ligand>
        <name>Zn(2+)</name>
        <dbReference type="ChEBI" id="CHEBI:29105"/>
    </ligand>
</feature>
<dbReference type="Pfam" id="PF24621">
    <property type="entry name" value="DHQS_C"/>
    <property type="match status" value="1"/>
</dbReference>
<comment type="similarity">
    <text evidence="6 18">Belongs to the sugar phosphate cyclases superfamily. Dehydroquinate synthase family.</text>
</comment>
<protein>
    <recommendedName>
        <fullName evidence="8 18">3-dehydroquinate synthase</fullName>
        <shortName evidence="18">DHQS</shortName>
        <ecNumber evidence="7 18">4.2.3.4</ecNumber>
    </recommendedName>
</protein>
<keyword evidence="13 18" id="KW-0862">Zinc</keyword>
<keyword evidence="11 18" id="KW-0479">Metal-binding</keyword>
<comment type="catalytic activity">
    <reaction evidence="1 18">
        <text>7-phospho-2-dehydro-3-deoxy-D-arabino-heptonate = 3-dehydroquinate + phosphate</text>
        <dbReference type="Rhea" id="RHEA:21968"/>
        <dbReference type="ChEBI" id="CHEBI:32364"/>
        <dbReference type="ChEBI" id="CHEBI:43474"/>
        <dbReference type="ChEBI" id="CHEBI:58394"/>
        <dbReference type="EC" id="4.2.3.4"/>
    </reaction>
</comment>
<name>A0ABV0EG97_9BURK</name>
<accession>A0ABV0EG97</accession>
<evidence type="ECO:0000256" key="16">
    <source>
        <dbReference type="ARBA" id="ARBA00023239"/>
    </source>
</evidence>
<evidence type="ECO:0000313" key="21">
    <source>
        <dbReference type="EMBL" id="MEO1766488.1"/>
    </source>
</evidence>
<dbReference type="PIRSF" id="PIRSF001455">
    <property type="entry name" value="DHQ_synth"/>
    <property type="match status" value="1"/>
</dbReference>
<feature type="binding site" evidence="18">
    <location>
        <position position="247"/>
    </location>
    <ligand>
        <name>Zn(2+)</name>
        <dbReference type="ChEBI" id="CHEBI:29105"/>
    </ligand>
</feature>
<feature type="binding site" evidence="18">
    <location>
        <position position="184"/>
    </location>
    <ligand>
        <name>Zn(2+)</name>
        <dbReference type="ChEBI" id="CHEBI:29105"/>
    </ligand>
</feature>
<dbReference type="EC" id="4.2.3.4" evidence="7 18"/>
<feature type="binding site" evidence="18">
    <location>
        <begin position="129"/>
        <end position="130"/>
    </location>
    <ligand>
        <name>NAD(+)</name>
        <dbReference type="ChEBI" id="CHEBI:57540"/>
    </ligand>
</feature>
<evidence type="ECO:0000256" key="11">
    <source>
        <dbReference type="ARBA" id="ARBA00022723"/>
    </source>
</evidence>
<evidence type="ECO:0000259" key="20">
    <source>
        <dbReference type="Pfam" id="PF24621"/>
    </source>
</evidence>
<evidence type="ECO:0000313" key="22">
    <source>
        <dbReference type="Proteomes" id="UP001482231"/>
    </source>
</evidence>
<feature type="binding site" evidence="18">
    <location>
        <begin position="169"/>
        <end position="172"/>
    </location>
    <ligand>
        <name>NAD(+)</name>
        <dbReference type="ChEBI" id="CHEBI:57540"/>
    </ligand>
</feature>
<feature type="binding site" evidence="18">
    <location>
        <position position="151"/>
    </location>
    <ligand>
        <name>NAD(+)</name>
        <dbReference type="ChEBI" id="CHEBI:57540"/>
    </ligand>
</feature>
<dbReference type="SUPFAM" id="SSF56796">
    <property type="entry name" value="Dehydroquinate synthase-like"/>
    <property type="match status" value="1"/>
</dbReference>
<organism evidence="21 22">
    <name type="scientific">Thiobacter aerophilum</name>
    <dbReference type="NCBI Taxonomy" id="3121275"/>
    <lineage>
        <taxon>Bacteria</taxon>
        <taxon>Pseudomonadati</taxon>
        <taxon>Pseudomonadota</taxon>
        <taxon>Betaproteobacteria</taxon>
        <taxon>Burkholderiales</taxon>
        <taxon>Thiobacteraceae</taxon>
        <taxon>Thiobacter</taxon>
    </lineage>
</organism>
<comment type="pathway">
    <text evidence="5 18">Metabolic intermediate biosynthesis; chorismate biosynthesis; chorismate from D-erythrose 4-phosphate and phosphoenolpyruvate: step 2/7.</text>
</comment>
<evidence type="ECO:0000256" key="3">
    <source>
        <dbReference type="ARBA" id="ARBA00003485"/>
    </source>
</evidence>
<keyword evidence="22" id="KW-1185">Reference proteome</keyword>
<evidence type="ECO:0000259" key="19">
    <source>
        <dbReference type="Pfam" id="PF01761"/>
    </source>
</evidence>
<feature type="domain" description="3-dehydroquinate synthase C-terminal" evidence="20">
    <location>
        <begin position="181"/>
        <end position="324"/>
    </location>
</feature>
<dbReference type="HAMAP" id="MF_00110">
    <property type="entry name" value="DHQ_synthase"/>
    <property type="match status" value="1"/>
</dbReference>
<comment type="subcellular location">
    <subcellularLocation>
        <location evidence="4 18">Cytoplasm</location>
    </subcellularLocation>
</comment>
<keyword evidence="17 18" id="KW-0170">Cobalt</keyword>
<dbReference type="InterPro" id="IPR016037">
    <property type="entry name" value="DHQ_synth_AroB"/>
</dbReference>
<feature type="domain" description="3-dehydroquinate synthase N-terminal" evidence="19">
    <location>
        <begin position="67"/>
        <end position="179"/>
    </location>
</feature>
<reference evidence="21 22" key="1">
    <citation type="submission" date="2024-02" db="EMBL/GenBank/DDBJ databases">
        <title>New thermophilic sulfur-oxidizing bacteria from a hot springs of the Uzon caldera (Kamchatka, Russia).</title>
        <authorList>
            <person name="Dukat A.M."/>
            <person name="Elcheninov A.G."/>
            <person name="Frolov E.N."/>
        </authorList>
    </citation>
    <scope>NUCLEOTIDE SEQUENCE [LARGE SCALE GENOMIC DNA]</scope>
    <source>
        <strain evidence="21 22">AK1</strain>
    </source>
</reference>
<comment type="function">
    <text evidence="3 18">Catalyzes the conversion of 3-deoxy-D-arabino-heptulosonate 7-phosphate (DAHP) to dehydroquinate (DHQ).</text>
</comment>
<evidence type="ECO:0000256" key="14">
    <source>
        <dbReference type="ARBA" id="ARBA00023027"/>
    </source>
</evidence>
<dbReference type="CDD" id="cd08195">
    <property type="entry name" value="DHQS"/>
    <property type="match status" value="1"/>
</dbReference>
<feature type="binding site" evidence="18">
    <location>
        <begin position="71"/>
        <end position="76"/>
    </location>
    <ligand>
        <name>NAD(+)</name>
        <dbReference type="ChEBI" id="CHEBI:57540"/>
    </ligand>
</feature>
<feature type="binding site" evidence="18">
    <location>
        <position position="142"/>
    </location>
    <ligand>
        <name>NAD(+)</name>
        <dbReference type="ChEBI" id="CHEBI:57540"/>
    </ligand>
</feature>
<evidence type="ECO:0000256" key="4">
    <source>
        <dbReference type="ARBA" id="ARBA00004496"/>
    </source>
</evidence>
<dbReference type="Gene3D" id="1.20.1090.10">
    <property type="entry name" value="Dehydroquinate synthase-like - alpha domain"/>
    <property type="match status" value="1"/>
</dbReference>
<keyword evidence="14 18" id="KW-0520">NAD</keyword>
<evidence type="ECO:0000256" key="7">
    <source>
        <dbReference type="ARBA" id="ARBA00013031"/>
    </source>
</evidence>
<dbReference type="Gene3D" id="3.40.50.1970">
    <property type="match status" value="1"/>
</dbReference>
<evidence type="ECO:0000256" key="15">
    <source>
        <dbReference type="ARBA" id="ARBA00023141"/>
    </source>
</evidence>
<evidence type="ECO:0000256" key="1">
    <source>
        <dbReference type="ARBA" id="ARBA00001393"/>
    </source>
</evidence>
<dbReference type="RefSeq" id="WP_347307586.1">
    <property type="nucleotide sequence ID" value="NZ_JBAJEX010000002.1"/>
</dbReference>
<evidence type="ECO:0000256" key="2">
    <source>
        <dbReference type="ARBA" id="ARBA00001911"/>
    </source>
</evidence>
<comment type="cofactor">
    <cofactor evidence="2 18">
        <name>NAD(+)</name>
        <dbReference type="ChEBI" id="CHEBI:57540"/>
    </cofactor>
</comment>
<sequence length="362" mass="38744">MQTLTVDLGARSYPIHVGAGLIGRAELILPHLPMPRVAIVTNSTVGPLYLDTLRAALEDAGVSVLPIVVPDGEQYKNAETLGHIYDALLAARMERKGTLIALGGGVIGDLTGFAAATYLRGVPFIQVPTTLLAQVDSSVGGKTGINHPLGKNMIGAFYQPRLVLADTDTLDTLPDRELSAGLAEVIKYGLIRDAAFFAWLEENMERLLARDGEALTFAILRSCRNKAEVVAADEREGGLRAILNLGHTFGHAIEAGLGYGVWLHGEAVAAGMVLAADLSRRLGWLTVAEVERVRRLVRRARLPDRAPDLGLPRYQALMGLDKKVEGGRVRFVLLKRLGEAVVTADVPEALAAATIEENVASV</sequence>
<evidence type="ECO:0000256" key="18">
    <source>
        <dbReference type="HAMAP-Rule" id="MF_00110"/>
    </source>
</evidence>
<evidence type="ECO:0000256" key="9">
    <source>
        <dbReference type="ARBA" id="ARBA00022490"/>
    </source>
</evidence>
<dbReference type="Pfam" id="PF01761">
    <property type="entry name" value="DHQ_synthase"/>
    <property type="match status" value="1"/>
</dbReference>
<proteinExistence type="inferred from homology"/>
<evidence type="ECO:0000256" key="13">
    <source>
        <dbReference type="ARBA" id="ARBA00022833"/>
    </source>
</evidence>
<comment type="caution">
    <text evidence="21">The sequence shown here is derived from an EMBL/GenBank/DDBJ whole genome shotgun (WGS) entry which is preliminary data.</text>
</comment>
<evidence type="ECO:0000256" key="6">
    <source>
        <dbReference type="ARBA" id="ARBA00005412"/>
    </source>
</evidence>
<evidence type="ECO:0000256" key="12">
    <source>
        <dbReference type="ARBA" id="ARBA00022741"/>
    </source>
</evidence>
<evidence type="ECO:0000256" key="8">
    <source>
        <dbReference type="ARBA" id="ARBA00017684"/>
    </source>
</evidence>
<dbReference type="InterPro" id="IPR056179">
    <property type="entry name" value="DHQS_C"/>
</dbReference>
<keyword evidence="15 18" id="KW-0057">Aromatic amino acid biosynthesis</keyword>
<dbReference type="GO" id="GO:0003856">
    <property type="term" value="F:3-dehydroquinate synthase activity"/>
    <property type="evidence" value="ECO:0007669"/>
    <property type="project" value="UniProtKB-EC"/>
</dbReference>
<evidence type="ECO:0000256" key="17">
    <source>
        <dbReference type="ARBA" id="ARBA00023285"/>
    </source>
</evidence>
<dbReference type="PANTHER" id="PTHR43622:SF7">
    <property type="entry name" value="3-DEHYDROQUINATE SYNTHASE, CHLOROPLASTIC"/>
    <property type="match status" value="1"/>
</dbReference>
<dbReference type="NCBIfam" id="TIGR01357">
    <property type="entry name" value="aroB"/>
    <property type="match status" value="1"/>
</dbReference>
<keyword evidence="12 18" id="KW-0547">Nucleotide-binding</keyword>
<feature type="binding site" evidence="18">
    <location>
        <begin position="105"/>
        <end position="109"/>
    </location>
    <ligand>
        <name>NAD(+)</name>
        <dbReference type="ChEBI" id="CHEBI:57540"/>
    </ligand>
</feature>
<dbReference type="InterPro" id="IPR030963">
    <property type="entry name" value="DHQ_synth_fam"/>
</dbReference>
<keyword evidence="10 18" id="KW-0028">Amino-acid biosynthesis</keyword>
<dbReference type="PANTHER" id="PTHR43622">
    <property type="entry name" value="3-DEHYDROQUINATE SYNTHASE"/>
    <property type="match status" value="1"/>
</dbReference>
<dbReference type="EMBL" id="JBAJEX010000002">
    <property type="protein sequence ID" value="MEO1766488.1"/>
    <property type="molecule type" value="Genomic_DNA"/>
</dbReference>
<keyword evidence="16 18" id="KW-0456">Lyase</keyword>
<gene>
    <name evidence="18 21" type="primary">aroB</name>
    <name evidence="21" type="ORF">V6E02_04600</name>
</gene>
<dbReference type="InterPro" id="IPR030960">
    <property type="entry name" value="DHQS/DOIS_N"/>
</dbReference>
<dbReference type="Proteomes" id="UP001482231">
    <property type="component" value="Unassembled WGS sequence"/>
</dbReference>
<evidence type="ECO:0000256" key="10">
    <source>
        <dbReference type="ARBA" id="ARBA00022605"/>
    </source>
</evidence>
<dbReference type="InterPro" id="IPR050071">
    <property type="entry name" value="Dehydroquinate_synthase"/>
</dbReference>